<sequence>MTSPSETLMSAPLPKTKTARGPAKPGLPPRITAQSKAPSLLTAALNRYDVDVPGLDAMRHLTLMLLLAPKVPRHYENVARCLRQAYAGKLPQAQRAKRLLEAASEMLTDPERKAGQYIALMLYEDVLRFSDTPVDRLRIIQHALYLAGAEGGTQADPLPSRFPSRKFAPDGTKVLLESALEHARHVCEEALAEIAGGDRGFGRWLTADFDATVFALRLVYSQEGSGLAAARKGAHDLPRDFAQIGEPLWRTLIKACARRFPDFNRAAPKSGQTWRHQQLRLLGRMKATLQSGQLPPWSSLDAEAAQSSEGTDRLVICRNPIWPASERADKEEVERHKVLETALPLAQLPAAQVLRERQQALIQEFPWAERAIGQMFSSLLGRARLGALSLRLPPTLLVGAPGSGKSRLALRFAELMEVPVLNLSLAGAHDAKILNGTSRGWGGGRPSTLATFLATRRSASALVILDELDKARAGSRNDSDAQSYLLGLLEPQTARAHLDCFLKVECDYSEVSWLATANRLSAIEAPLLSRLQVYLVEQPRPEHFPAICEGALGDLAKQWGVERWALPQVEELDIPWASLNSARDVRSVTEQAVMHWTEHLQKH</sequence>
<dbReference type="SUPFAM" id="SSF52540">
    <property type="entry name" value="P-loop containing nucleoside triphosphate hydrolases"/>
    <property type="match status" value="1"/>
</dbReference>
<dbReference type="Pfam" id="PF00004">
    <property type="entry name" value="AAA"/>
    <property type="match status" value="1"/>
</dbReference>
<reference evidence="3 4" key="1">
    <citation type="submission" date="2019-09" db="EMBL/GenBank/DDBJ databases">
        <title>Draft genome sequences of 48 bacterial type strains from the CCUG.</title>
        <authorList>
            <person name="Tunovic T."/>
            <person name="Pineiro-Iglesias B."/>
            <person name="Unosson C."/>
            <person name="Inganas E."/>
            <person name="Ohlen M."/>
            <person name="Cardew S."/>
            <person name="Jensie-Markopoulos S."/>
            <person name="Salva-Serra F."/>
            <person name="Jaen-Luchoro D."/>
            <person name="Karlsson R."/>
            <person name="Svensson-Stadler L."/>
            <person name="Chun J."/>
            <person name="Moore E."/>
        </authorList>
    </citation>
    <scope>NUCLEOTIDE SEQUENCE [LARGE SCALE GENOMIC DNA]</scope>
    <source>
        <strain evidence="3 4">CCUG 30977</strain>
    </source>
</reference>
<dbReference type="PANTHER" id="PTHR43718">
    <property type="entry name" value="LON PROTEASE"/>
    <property type="match status" value="1"/>
</dbReference>
<evidence type="ECO:0000313" key="4">
    <source>
        <dbReference type="Proteomes" id="UP000430120"/>
    </source>
</evidence>
<dbReference type="GO" id="GO:0005524">
    <property type="term" value="F:ATP binding"/>
    <property type="evidence" value="ECO:0007669"/>
    <property type="project" value="InterPro"/>
</dbReference>
<dbReference type="EMBL" id="VZPB01000016">
    <property type="protein sequence ID" value="KAB0583224.1"/>
    <property type="molecule type" value="Genomic_DNA"/>
</dbReference>
<dbReference type="InterPro" id="IPR003593">
    <property type="entry name" value="AAA+_ATPase"/>
</dbReference>
<evidence type="ECO:0000256" key="1">
    <source>
        <dbReference type="SAM" id="MobiDB-lite"/>
    </source>
</evidence>
<feature type="region of interest" description="Disordered" evidence="1">
    <location>
        <begin position="1"/>
        <end position="31"/>
    </location>
</feature>
<dbReference type="GO" id="GO:0006515">
    <property type="term" value="P:protein quality control for misfolded or incompletely synthesized proteins"/>
    <property type="evidence" value="ECO:0007669"/>
    <property type="project" value="TreeGrafter"/>
</dbReference>
<evidence type="ECO:0000259" key="2">
    <source>
        <dbReference type="SMART" id="SM00382"/>
    </source>
</evidence>
<dbReference type="Proteomes" id="UP000430120">
    <property type="component" value="Unassembled WGS sequence"/>
</dbReference>
<keyword evidence="4" id="KW-1185">Reference proteome</keyword>
<dbReference type="SMART" id="SM00382">
    <property type="entry name" value="AAA"/>
    <property type="match status" value="1"/>
</dbReference>
<dbReference type="GO" id="GO:0004176">
    <property type="term" value="F:ATP-dependent peptidase activity"/>
    <property type="evidence" value="ECO:0007669"/>
    <property type="project" value="InterPro"/>
</dbReference>
<gene>
    <name evidence="3" type="ORF">F7Q92_08625</name>
</gene>
<dbReference type="GO" id="GO:0004252">
    <property type="term" value="F:serine-type endopeptidase activity"/>
    <property type="evidence" value="ECO:0007669"/>
    <property type="project" value="InterPro"/>
</dbReference>
<protein>
    <submittedName>
        <fullName evidence="3">AAA family ATPase</fullName>
    </submittedName>
</protein>
<comment type="caution">
    <text evidence="3">The sequence shown here is derived from an EMBL/GenBank/DDBJ whole genome shotgun (WGS) entry which is preliminary data.</text>
</comment>
<dbReference type="InterPro" id="IPR003959">
    <property type="entry name" value="ATPase_AAA_core"/>
</dbReference>
<accession>A0A643FCX6</accession>
<feature type="domain" description="AAA+ ATPase" evidence="2">
    <location>
        <begin position="391"/>
        <end position="542"/>
    </location>
</feature>
<dbReference type="AlphaFoldDB" id="A0A643FCX6"/>
<dbReference type="GO" id="GO:0016887">
    <property type="term" value="F:ATP hydrolysis activity"/>
    <property type="evidence" value="ECO:0007669"/>
    <property type="project" value="InterPro"/>
</dbReference>
<proteinExistence type="predicted"/>
<dbReference type="InterPro" id="IPR027065">
    <property type="entry name" value="Lon_Prtase"/>
</dbReference>
<evidence type="ECO:0000313" key="3">
    <source>
        <dbReference type="EMBL" id="KAB0583224.1"/>
    </source>
</evidence>
<organism evidence="3 4">
    <name type="scientific">Ideonella dechloratans</name>
    <dbReference type="NCBI Taxonomy" id="36863"/>
    <lineage>
        <taxon>Bacteria</taxon>
        <taxon>Pseudomonadati</taxon>
        <taxon>Pseudomonadota</taxon>
        <taxon>Betaproteobacteria</taxon>
        <taxon>Burkholderiales</taxon>
        <taxon>Sphaerotilaceae</taxon>
        <taxon>Ideonella</taxon>
    </lineage>
</organism>
<dbReference type="PANTHER" id="PTHR43718:SF2">
    <property type="entry name" value="LON PROTEASE HOMOLOG, MITOCHONDRIAL"/>
    <property type="match status" value="1"/>
</dbReference>
<dbReference type="OrthoDB" id="8552455at2"/>
<name>A0A643FCX6_IDEDE</name>
<dbReference type="InterPro" id="IPR027417">
    <property type="entry name" value="P-loop_NTPase"/>
</dbReference>
<dbReference type="Gene3D" id="3.40.50.300">
    <property type="entry name" value="P-loop containing nucleotide triphosphate hydrolases"/>
    <property type="match status" value="1"/>
</dbReference>